<keyword evidence="1" id="KW-0853">WD repeat</keyword>
<protein>
    <submittedName>
        <fullName evidence="3">Uncharacterized protein</fullName>
    </submittedName>
</protein>
<name>A0A1B6E8H9_9HEMI</name>
<dbReference type="Pfam" id="PF00400">
    <property type="entry name" value="WD40"/>
    <property type="match status" value="2"/>
</dbReference>
<dbReference type="PROSITE" id="PS50294">
    <property type="entry name" value="WD_REPEATS_REGION"/>
    <property type="match status" value="1"/>
</dbReference>
<dbReference type="PROSITE" id="PS50082">
    <property type="entry name" value="WD_REPEATS_2"/>
    <property type="match status" value="1"/>
</dbReference>
<proteinExistence type="predicted"/>
<evidence type="ECO:0000313" key="3">
    <source>
        <dbReference type="EMBL" id="JAS34248.1"/>
    </source>
</evidence>
<organism evidence="3">
    <name type="scientific">Clastoptera arizonana</name>
    <name type="common">Arizona spittle bug</name>
    <dbReference type="NCBI Taxonomy" id="38151"/>
    <lineage>
        <taxon>Eukaryota</taxon>
        <taxon>Metazoa</taxon>
        <taxon>Ecdysozoa</taxon>
        <taxon>Arthropoda</taxon>
        <taxon>Hexapoda</taxon>
        <taxon>Insecta</taxon>
        <taxon>Pterygota</taxon>
        <taxon>Neoptera</taxon>
        <taxon>Paraneoptera</taxon>
        <taxon>Hemiptera</taxon>
        <taxon>Auchenorrhyncha</taxon>
        <taxon>Cercopoidea</taxon>
        <taxon>Clastopteridae</taxon>
        <taxon>Clastoptera</taxon>
    </lineage>
</organism>
<dbReference type="AlphaFoldDB" id="A0A1B6E8H9"/>
<dbReference type="PANTHER" id="PTHR47822">
    <property type="entry name" value="CARBOHYDRATE BINDING DOMAIN CONTAINING PROTEIN"/>
    <property type="match status" value="1"/>
</dbReference>
<gene>
    <name evidence="3" type="ORF">g.4806</name>
</gene>
<accession>A0A1B6E8H9</accession>
<feature type="region of interest" description="Disordered" evidence="2">
    <location>
        <begin position="305"/>
        <end position="338"/>
    </location>
</feature>
<feature type="repeat" description="WD" evidence="1">
    <location>
        <begin position="129"/>
        <end position="171"/>
    </location>
</feature>
<feature type="compositionally biased region" description="Basic and acidic residues" evidence="2">
    <location>
        <begin position="327"/>
        <end position="338"/>
    </location>
</feature>
<dbReference type="InterPro" id="IPR015943">
    <property type="entry name" value="WD40/YVTN_repeat-like_dom_sf"/>
</dbReference>
<dbReference type="Gene3D" id="2.130.10.10">
    <property type="entry name" value="YVTN repeat-like/Quinoprotein amine dehydrogenase"/>
    <property type="match status" value="2"/>
</dbReference>
<dbReference type="SMART" id="SM00320">
    <property type="entry name" value="WD40"/>
    <property type="match status" value="3"/>
</dbReference>
<sequence>TVFSIDGSVVLIGLGNGEIQISDKKKKLTKIVDSSITDDTITCLKFHPTKQDYFYSGNIMGKISLNDLQGETKIEVIEPNNEINTLDVGPLGSMLITAGKDACIRMYDQETMQVINTYESAGPEPNGRTAGHTMRLYCVKIHPSECSLFLSGGWDGRVNIWDIRTPSGLIRTIHGPFVNGDSIDIRDRKMLVGSNRDINNLQLFDLGSGLLMQNIVPSNRKASLDGDELYTAKFFSGDPSDDLIVCGGAGYGAFKVISLKEVMIVAAFEENAPVITSCCFEDEICFGSKSGNCYIVKYSTGGIEESVDGKSNGSEEKDGNVLDISDGDSKITVENENL</sequence>
<dbReference type="InterPro" id="IPR001680">
    <property type="entry name" value="WD40_rpt"/>
</dbReference>
<dbReference type="InterPro" id="IPR036322">
    <property type="entry name" value="WD40_repeat_dom_sf"/>
</dbReference>
<dbReference type="EMBL" id="GEDC01003050">
    <property type="protein sequence ID" value="JAS34248.1"/>
    <property type="molecule type" value="Transcribed_RNA"/>
</dbReference>
<reference evidence="3" key="1">
    <citation type="submission" date="2015-12" db="EMBL/GenBank/DDBJ databases">
        <title>De novo transcriptome assembly of four potential Pierce s Disease insect vectors from Arizona vineyards.</title>
        <authorList>
            <person name="Tassone E.E."/>
        </authorList>
    </citation>
    <scope>NUCLEOTIDE SEQUENCE</scope>
</reference>
<dbReference type="PANTHER" id="PTHR47822:SF2">
    <property type="entry name" value="F-BOX AND WD-40 DOMAIN PROTEIN 7"/>
    <property type="match status" value="1"/>
</dbReference>
<evidence type="ECO:0000256" key="1">
    <source>
        <dbReference type="PROSITE-ProRule" id="PRU00221"/>
    </source>
</evidence>
<dbReference type="SUPFAM" id="SSF50978">
    <property type="entry name" value="WD40 repeat-like"/>
    <property type="match status" value="1"/>
</dbReference>
<feature type="non-terminal residue" evidence="3">
    <location>
        <position position="1"/>
    </location>
</feature>
<evidence type="ECO:0000256" key="2">
    <source>
        <dbReference type="SAM" id="MobiDB-lite"/>
    </source>
</evidence>